<dbReference type="Pfam" id="PF13240">
    <property type="entry name" value="Zn_Ribbon_1"/>
    <property type="match status" value="1"/>
</dbReference>
<organism evidence="3 4">
    <name type="scientific">Anaerobutyricum soehngenii</name>
    <dbReference type="NCBI Taxonomy" id="105843"/>
    <lineage>
        <taxon>Bacteria</taxon>
        <taxon>Bacillati</taxon>
        <taxon>Bacillota</taxon>
        <taxon>Clostridia</taxon>
        <taxon>Lachnospirales</taxon>
        <taxon>Lachnospiraceae</taxon>
        <taxon>Anaerobutyricum</taxon>
    </lineage>
</organism>
<evidence type="ECO:0000313" key="3">
    <source>
        <dbReference type="EMBL" id="MBP0058551.1"/>
    </source>
</evidence>
<evidence type="ECO:0000313" key="4">
    <source>
        <dbReference type="Proteomes" id="UP001315001"/>
    </source>
</evidence>
<sequence length="399" mass="46039">MFCYRCGEEIISGAKFCTKCGTKVIDTETGYRNLQSDISKDTKTEQVNILEEAEGAKIRQTSRSEEVVNCFMEYFGGRRAYYGKDLKIMGVDYREDLVDDILKMEFNYSDDEEVLMAFDGSKVYEKGFLLTDRNFYWNDYRNKKNVWSLEKITGIYFEGPKFISVMHLQSDTGERTGEIHLIGLNKMNDFVSRLNGFFRRINGLDVEDKSEAVQEVKENDTKSGKQRNERDSSVKHFEKVVIEDLENKDLCQNLNGENAKKRSQIINSICSQISSKRIITGSPCISRLNSKGEKSRVYLRVPEEENAYLMLDNTTFGSGKSGFIICDSGIYSRLYDKQKNWNWKEFGDVIVKKTFGDGVRIEKAEFFLTEDKMAKLLVKVLKELQTAVNDNKEIFCEND</sequence>
<feature type="domain" description="Zinc-ribbon" evidence="2">
    <location>
        <begin position="2"/>
        <end position="24"/>
    </location>
</feature>
<evidence type="ECO:0000259" key="2">
    <source>
        <dbReference type="Pfam" id="PF13240"/>
    </source>
</evidence>
<proteinExistence type="predicted"/>
<comment type="caution">
    <text evidence="3">The sequence shown here is derived from an EMBL/GenBank/DDBJ whole genome shotgun (WGS) entry which is preliminary data.</text>
</comment>
<protein>
    <submittedName>
        <fullName evidence="3">Zinc-ribbon domain-containing protein</fullName>
    </submittedName>
</protein>
<name>A0ABS3ZML5_9FIRM</name>
<evidence type="ECO:0000256" key="1">
    <source>
        <dbReference type="SAM" id="MobiDB-lite"/>
    </source>
</evidence>
<feature type="region of interest" description="Disordered" evidence="1">
    <location>
        <begin position="212"/>
        <end position="232"/>
    </location>
</feature>
<dbReference type="InterPro" id="IPR026870">
    <property type="entry name" value="Zinc_ribbon_dom"/>
</dbReference>
<gene>
    <name evidence="3" type="ORF">JYQ75_14410</name>
</gene>
<dbReference type="EMBL" id="JAFIQO010000237">
    <property type="protein sequence ID" value="MBP0058551.1"/>
    <property type="molecule type" value="Genomic_DNA"/>
</dbReference>
<dbReference type="Proteomes" id="UP001315001">
    <property type="component" value="Unassembled WGS sequence"/>
</dbReference>
<keyword evidence="4" id="KW-1185">Reference proteome</keyword>
<reference evidence="3 4" key="1">
    <citation type="submission" date="2021-02" db="EMBL/GenBank/DDBJ databases">
        <title>Lactate utilizing bacteria of the human gut.</title>
        <authorList>
            <person name="Sheridan P.O."/>
        </authorList>
    </citation>
    <scope>NUCLEOTIDE SEQUENCE [LARGE SCALE GENOMIC DNA]</scope>
    <source>
        <strain evidence="3 4">HTF-83D</strain>
    </source>
</reference>
<dbReference type="RefSeq" id="WP_209294116.1">
    <property type="nucleotide sequence ID" value="NZ_JAFIQO010000237.1"/>
</dbReference>
<accession>A0ABS3ZML5</accession>